<evidence type="ECO:0000313" key="4">
    <source>
        <dbReference type="Proteomes" id="UP000092666"/>
    </source>
</evidence>
<dbReference type="STRING" id="1296120.A0A1B9GME4"/>
<organism evidence="3 4">
    <name type="scientific">Kwoniella heveanensis BCC8398</name>
    <dbReference type="NCBI Taxonomy" id="1296120"/>
    <lineage>
        <taxon>Eukaryota</taxon>
        <taxon>Fungi</taxon>
        <taxon>Dikarya</taxon>
        <taxon>Basidiomycota</taxon>
        <taxon>Agaricomycotina</taxon>
        <taxon>Tremellomycetes</taxon>
        <taxon>Tremellales</taxon>
        <taxon>Cryptococcaceae</taxon>
        <taxon>Kwoniella</taxon>
    </lineage>
</organism>
<evidence type="ECO:0000313" key="3">
    <source>
        <dbReference type="EMBL" id="OCF32153.1"/>
    </source>
</evidence>
<keyword evidence="4" id="KW-1185">Reference proteome</keyword>
<feature type="compositionally biased region" description="Basic and acidic residues" evidence="1">
    <location>
        <begin position="170"/>
        <end position="209"/>
    </location>
</feature>
<protein>
    <recommendedName>
        <fullName evidence="5">Peroxin-14</fullName>
    </recommendedName>
</protein>
<evidence type="ECO:0008006" key="5">
    <source>
        <dbReference type="Google" id="ProtNLM"/>
    </source>
</evidence>
<feature type="compositionally biased region" description="Polar residues" evidence="1">
    <location>
        <begin position="80"/>
        <end position="89"/>
    </location>
</feature>
<dbReference type="AlphaFoldDB" id="A0A1B9GME4"/>
<dbReference type="EMBL" id="KI669510">
    <property type="protein sequence ID" value="OCF32153.1"/>
    <property type="molecule type" value="Genomic_DNA"/>
</dbReference>
<feature type="region of interest" description="Disordered" evidence="1">
    <location>
        <begin position="1"/>
        <end position="89"/>
    </location>
</feature>
<feature type="transmembrane region" description="Helical" evidence="2">
    <location>
        <begin position="107"/>
        <end position="127"/>
    </location>
</feature>
<accession>A0A1B9GME4</accession>
<name>A0A1B9GME4_9TREE</name>
<proteinExistence type="predicted"/>
<evidence type="ECO:0000256" key="1">
    <source>
        <dbReference type="SAM" id="MobiDB-lite"/>
    </source>
</evidence>
<evidence type="ECO:0000256" key="2">
    <source>
        <dbReference type="SAM" id="Phobius"/>
    </source>
</evidence>
<dbReference type="Proteomes" id="UP000092666">
    <property type="component" value="Unassembled WGS sequence"/>
</dbReference>
<feature type="compositionally biased region" description="Basic and acidic residues" evidence="1">
    <location>
        <begin position="228"/>
        <end position="242"/>
    </location>
</feature>
<feature type="compositionally biased region" description="Basic and acidic residues" evidence="1">
    <location>
        <begin position="59"/>
        <end position="70"/>
    </location>
</feature>
<reference evidence="4" key="2">
    <citation type="submission" date="2013-12" db="EMBL/GenBank/DDBJ databases">
        <title>Evolution of pathogenesis and genome organization in the Tremellales.</title>
        <authorList>
            <person name="Cuomo C."/>
            <person name="Litvintseva A."/>
            <person name="Heitman J."/>
            <person name="Chen Y."/>
            <person name="Sun S."/>
            <person name="Springer D."/>
            <person name="Dromer F."/>
            <person name="Young S."/>
            <person name="Zeng Q."/>
            <person name="Chapman S."/>
            <person name="Gujja S."/>
            <person name="Saif S."/>
            <person name="Birren B."/>
        </authorList>
    </citation>
    <scope>NUCLEOTIDE SEQUENCE [LARGE SCALE GENOMIC DNA]</scope>
    <source>
        <strain evidence="4">BCC8398</strain>
    </source>
</reference>
<feature type="region of interest" description="Disordered" evidence="1">
    <location>
        <begin position="166"/>
        <end position="252"/>
    </location>
</feature>
<keyword evidence="2" id="KW-0472">Membrane</keyword>
<keyword evidence="2" id="KW-0812">Transmembrane</keyword>
<keyword evidence="2" id="KW-1133">Transmembrane helix</keyword>
<feature type="compositionally biased region" description="Low complexity" evidence="1">
    <location>
        <begin position="34"/>
        <end position="50"/>
    </location>
</feature>
<dbReference type="OrthoDB" id="441517at2759"/>
<feature type="compositionally biased region" description="Low complexity" evidence="1">
    <location>
        <begin position="213"/>
        <end position="224"/>
    </location>
</feature>
<reference evidence="3 4" key="1">
    <citation type="submission" date="2013-07" db="EMBL/GenBank/DDBJ databases">
        <title>The Genome Sequence of Cryptococcus heveanensis BCC8398.</title>
        <authorList>
            <consortium name="The Broad Institute Genome Sequencing Platform"/>
            <person name="Cuomo C."/>
            <person name="Litvintseva A."/>
            <person name="Chen Y."/>
            <person name="Heitman J."/>
            <person name="Sun S."/>
            <person name="Springer D."/>
            <person name="Dromer F."/>
            <person name="Young S.K."/>
            <person name="Zeng Q."/>
            <person name="Gargeya S."/>
            <person name="Fitzgerald M."/>
            <person name="Abouelleil A."/>
            <person name="Alvarado L."/>
            <person name="Berlin A.M."/>
            <person name="Chapman S.B."/>
            <person name="Dewar J."/>
            <person name="Goldberg J."/>
            <person name="Griggs A."/>
            <person name="Gujja S."/>
            <person name="Hansen M."/>
            <person name="Howarth C."/>
            <person name="Imamovic A."/>
            <person name="Larimer J."/>
            <person name="McCowan C."/>
            <person name="Murphy C."/>
            <person name="Pearson M."/>
            <person name="Priest M."/>
            <person name="Roberts A."/>
            <person name="Saif S."/>
            <person name="Shea T."/>
            <person name="Sykes S."/>
            <person name="Wortman J."/>
            <person name="Nusbaum C."/>
            <person name="Birren B."/>
        </authorList>
    </citation>
    <scope>NUCLEOTIDE SEQUENCE [LARGE SCALE GENOMIC DNA]</scope>
    <source>
        <strain evidence="3 4">BCC8398</strain>
    </source>
</reference>
<gene>
    <name evidence="3" type="ORF">I316_06067</name>
</gene>
<sequence length="378" mass="39795">MSDPESSAKGAAAQRGLSSTEADVEITADPLFGASPPADASSSRADPQPSVQVQASEASPRKSLDGHQSIDDPLYGASPPQDSNSSVFHSTPRASSTIAFLKRLSSILSVILGASASIAGIWSYFILPLLHSSFSARKALLDQQVPRYAKLLEGLRALRSNKLYGPPLRVGEKIRDEKSGSRKTRDEDGKKRERDGVTPRPTIRREASLKEITSSASVSSSSTTHPNDTQDHDHNADVDHVEPTPPSQPLVPFSSLQALRTHLNSLTSALDNTSTTRTSLISTLESYTSHLHRQMFVSRAPGSGFGSAGGGGGFGGYSIGGTLGMNLKQASGSGGAAASVGITGNGDGEAWDSVRKEIRAIKGLLLNRRAFAHAQTAK</sequence>